<feature type="compositionally biased region" description="Polar residues" evidence="1">
    <location>
        <begin position="1"/>
        <end position="10"/>
    </location>
</feature>
<dbReference type="HOGENOM" id="CLU_464546_0_0_0"/>
<organism evidence="2 3">
    <name type="scientific">Truepera radiovictrix (strain DSM 17093 / CIP 108686 / LMG 22925 / RQ-24)</name>
    <dbReference type="NCBI Taxonomy" id="649638"/>
    <lineage>
        <taxon>Bacteria</taxon>
        <taxon>Thermotogati</taxon>
        <taxon>Deinococcota</taxon>
        <taxon>Deinococci</taxon>
        <taxon>Trueperales</taxon>
        <taxon>Trueperaceae</taxon>
        <taxon>Truepera</taxon>
    </lineage>
</organism>
<dbReference type="InterPro" id="IPR011050">
    <property type="entry name" value="Pectin_lyase_fold/virulence"/>
</dbReference>
<keyword evidence="3" id="KW-1185">Reference proteome</keyword>
<dbReference type="Proteomes" id="UP000000379">
    <property type="component" value="Chromosome"/>
</dbReference>
<name>D7CVV3_TRURR</name>
<dbReference type="KEGG" id="tra:Trad_2916"/>
<dbReference type="InterPro" id="IPR012334">
    <property type="entry name" value="Pectin_lyas_fold"/>
</dbReference>
<reference evidence="2 3" key="2">
    <citation type="journal article" date="2011" name="Stand. Genomic Sci.">
        <title>Complete genome sequence of Truepera radiovictrix type strain (RQ-24).</title>
        <authorList>
            <person name="Ivanova N."/>
            <person name="Rohde C."/>
            <person name="Munk C."/>
            <person name="Nolan M."/>
            <person name="Lucas S."/>
            <person name="Del Rio T.G."/>
            <person name="Tice H."/>
            <person name="Deshpande S."/>
            <person name="Cheng J.F."/>
            <person name="Tapia R."/>
            <person name="Han C."/>
            <person name="Goodwin L."/>
            <person name="Pitluck S."/>
            <person name="Liolios K."/>
            <person name="Mavromatis K."/>
            <person name="Mikhailova N."/>
            <person name="Pati A."/>
            <person name="Chen A."/>
            <person name="Palaniappan K."/>
            <person name="Land M."/>
            <person name="Hauser L."/>
            <person name="Chang Y.J."/>
            <person name="Jeffries C.D."/>
            <person name="Brambilla E."/>
            <person name="Rohde M."/>
            <person name="Goker M."/>
            <person name="Tindall B.J."/>
            <person name="Woyke T."/>
            <person name="Bristow J."/>
            <person name="Eisen J.A."/>
            <person name="Markowitz V."/>
            <person name="Hugenholtz P."/>
            <person name="Kyrpides N.C."/>
            <person name="Klenk H.P."/>
            <person name="Lapidus A."/>
        </authorList>
    </citation>
    <scope>NUCLEOTIDE SEQUENCE [LARGE SCALE GENOMIC DNA]</scope>
    <source>
        <strain evidence="3">DSM 17093 / CIP 108686 / LMG 22925 / RQ-24</strain>
    </source>
</reference>
<proteinExistence type="predicted"/>
<feature type="region of interest" description="Disordered" evidence="1">
    <location>
        <begin position="1"/>
        <end position="32"/>
    </location>
</feature>
<evidence type="ECO:0008006" key="4">
    <source>
        <dbReference type="Google" id="ProtNLM"/>
    </source>
</evidence>
<dbReference type="AlphaFoldDB" id="D7CVV3"/>
<dbReference type="eggNOG" id="COG1409">
    <property type="taxonomic scope" value="Bacteria"/>
</dbReference>
<protein>
    <recommendedName>
        <fullName evidence="4">Right handed beta helix domain-containing protein</fullName>
    </recommendedName>
</protein>
<sequence length="587" mass="63153">MNRPRSTTLATPLAPPSSGTLTTGVPKRPSPPRPRGLTLWLLLAFVLSACGGQKEVPELEPSARPRLVLVTETGVTPLAGRTVSERVTVRLQGAAAARGVAFFLSGPEGQRAPLHVAKRAPFDAAIDPSALRPGRYTLTATLTPSEGRRVQASATFRVQRAQRAAQTYYLDCHAGDDRHAGTTPERAWRTLSRAHRAELRAGDALLLKRGCAWRGPLEVRWHGTAERPVRVGAYGVGADPLIHDGAWVNVDVTGSHVVVEHVEATMDTTAMPRDPTCDDQPYGWRVGFHLAPGAEHVTLRHVKASGHTAGVHVAKGARYNRVVHSAFTHNTVMSQLSRAHPDDDSGAWGVLLNGDHNVVAYNRFGDNVGCSHDYGEDGAAVEVYGAVGNAVHHNLSVDDLAFSELGGERGSRTRDTLYAYNLVVSRRQGAQFLVLRGAQSAWGPTANTEVYHNTVYLTGARSEGLVCYGGCSEGVLAAHNNVFWVEHKAIYADGPFSESHNLFWRSGGDPWLDLTGTRLHATSKIARPRFVDPDAIDFRPRPDSPTVDAGAPLARSFGADLGGVPVPQRGAADIGAYEWDGPLRASF</sequence>
<evidence type="ECO:0000313" key="3">
    <source>
        <dbReference type="Proteomes" id="UP000000379"/>
    </source>
</evidence>
<reference evidence="3" key="1">
    <citation type="submission" date="2010-05" db="EMBL/GenBank/DDBJ databases">
        <title>The complete genome of Truepera radiovictris DSM 17093.</title>
        <authorList>
            <consortium name="US DOE Joint Genome Institute (JGI-PGF)"/>
            <person name="Lucas S."/>
            <person name="Copeland A."/>
            <person name="Lapidus A."/>
            <person name="Glavina del Rio T."/>
            <person name="Dalin E."/>
            <person name="Tice H."/>
            <person name="Bruce D."/>
            <person name="Goodwin L."/>
            <person name="Pitluck S."/>
            <person name="Kyrpides N."/>
            <person name="Mavromatis K."/>
            <person name="Ovchinnikova G."/>
            <person name="Munk A.C."/>
            <person name="Detter J.C."/>
            <person name="Han C."/>
            <person name="Tapia R."/>
            <person name="Land M."/>
            <person name="Hauser L."/>
            <person name="Markowitz V."/>
            <person name="Cheng J.-F."/>
            <person name="Hugenholtz P."/>
            <person name="Woyke T."/>
            <person name="Wu D."/>
            <person name="Tindall B."/>
            <person name="Pomrenke H.G."/>
            <person name="Brambilla E."/>
            <person name="Klenk H.-P."/>
            <person name="Eisen J.A."/>
        </authorList>
    </citation>
    <scope>NUCLEOTIDE SEQUENCE [LARGE SCALE GENOMIC DNA]</scope>
    <source>
        <strain evidence="3">DSM 17093 / CIP 108686 / LMG 22925 / RQ-24</strain>
    </source>
</reference>
<dbReference type="STRING" id="649638.Trad_2916"/>
<dbReference type="OrthoDB" id="3333873at2"/>
<evidence type="ECO:0000256" key="1">
    <source>
        <dbReference type="SAM" id="MobiDB-lite"/>
    </source>
</evidence>
<dbReference type="NCBIfam" id="NF041518">
    <property type="entry name" value="choice_anch_Q"/>
    <property type="match status" value="1"/>
</dbReference>
<dbReference type="SUPFAM" id="SSF51126">
    <property type="entry name" value="Pectin lyase-like"/>
    <property type="match status" value="1"/>
</dbReference>
<dbReference type="RefSeq" id="WP_013179373.1">
    <property type="nucleotide sequence ID" value="NC_014221.1"/>
</dbReference>
<dbReference type="EMBL" id="CP002049">
    <property type="protein sequence ID" value="ADI16014.1"/>
    <property type="molecule type" value="Genomic_DNA"/>
</dbReference>
<accession>D7CVV3</accession>
<dbReference type="InterPro" id="IPR059226">
    <property type="entry name" value="Choice_anch_Q_dom"/>
</dbReference>
<evidence type="ECO:0000313" key="2">
    <source>
        <dbReference type="EMBL" id="ADI16014.1"/>
    </source>
</evidence>
<dbReference type="Gene3D" id="2.160.20.10">
    <property type="entry name" value="Single-stranded right-handed beta-helix, Pectin lyase-like"/>
    <property type="match status" value="1"/>
</dbReference>
<gene>
    <name evidence="2" type="ordered locus">Trad_2916</name>
</gene>